<dbReference type="Proteomes" id="UP000309937">
    <property type="component" value="Unassembled WGS sequence"/>
</dbReference>
<gene>
    <name evidence="1" type="ORF">C9Z68_16280</name>
</gene>
<comment type="caution">
    <text evidence="1">The sequence shown here is derived from an EMBL/GenBank/DDBJ whole genome shotgun (WGS) entry which is preliminary data.</text>
</comment>
<evidence type="ECO:0000313" key="1">
    <source>
        <dbReference type="EMBL" id="TJQ12376.1"/>
    </source>
</evidence>
<protein>
    <submittedName>
        <fullName evidence="1">Uncharacterized protein</fullName>
    </submittedName>
</protein>
<proteinExistence type="predicted"/>
<dbReference type="RefSeq" id="WP_000336132.1">
    <property type="nucleotide sequence ID" value="NZ_BGAG01000129.1"/>
</dbReference>
<dbReference type="AlphaFoldDB" id="A0A2A6Q519"/>
<organism evidence="1 2">
    <name type="scientific">Escherichia coli</name>
    <dbReference type="NCBI Taxonomy" id="562"/>
    <lineage>
        <taxon>Bacteria</taxon>
        <taxon>Pseudomonadati</taxon>
        <taxon>Pseudomonadota</taxon>
        <taxon>Gammaproteobacteria</taxon>
        <taxon>Enterobacterales</taxon>
        <taxon>Enterobacteriaceae</taxon>
        <taxon>Escherichia</taxon>
    </lineage>
</organism>
<name>A0A2A6Q519_ECOLX</name>
<evidence type="ECO:0000313" key="2">
    <source>
        <dbReference type="Proteomes" id="UP000309937"/>
    </source>
</evidence>
<reference evidence="1 2" key="1">
    <citation type="submission" date="2018-12" db="EMBL/GenBank/DDBJ databases">
        <title>Food and Water Safety Consortium.</title>
        <authorList>
            <person name="Tyson S."/>
            <person name="Peterson C.-L."/>
            <person name="Olson A."/>
            <person name="Tyler S."/>
            <person name="Cabral J."/>
            <person name="Lynch T."/>
            <person name="Knox N."/>
            <person name="Van Domselaar G."/>
            <person name="Graham M."/>
        </authorList>
    </citation>
    <scope>NUCLEOTIDE SEQUENCE [LARGE SCALE GENOMIC DNA]</scope>
    <source>
        <strain evidence="1 2">FWSEC0118</strain>
    </source>
</reference>
<accession>A0A2A6Q519</accession>
<dbReference type="EMBL" id="RRGJ01000023">
    <property type="protein sequence ID" value="TJQ12376.1"/>
    <property type="molecule type" value="Genomic_DNA"/>
</dbReference>
<sequence length="76" mass="8709">MCNKNTPDAAGEALKVLIHALVDINCMVEIMERKSQSEYDKRKFKTIKIIIKNSLTKATDILNEDTKRIREKLCDA</sequence>